<dbReference type="PANTHER" id="PTHR21646:SF14">
    <property type="entry name" value="FI05488P"/>
    <property type="match status" value="1"/>
</dbReference>
<comment type="catalytic activity">
    <reaction evidence="1">
        <text>Thiol-dependent hydrolysis of ester, thioester, amide, peptide and isopeptide bonds formed by the C-terminal Gly of ubiquitin (a 76-residue protein attached to proteins as an intracellular targeting signal).</text>
        <dbReference type="EC" id="3.4.19.12"/>
    </reaction>
</comment>
<sequence length="606" mass="69479">MELCANTYLDLITRNKSEIEIASLTMGKHLEAHCSFISYQFHGLFLSSVVCPVCRKQSAQSDPLACVSLPVLQSTKKPLYVTMVFLHNEPRLLRYGLNADVTATFREVKECLSKAAKITIEQIILCELSLTGFVQSFADEDDISNLGALKFIYAFETPNFRQQQEIIVLACNRVYDATTENRFGSPVALRVYRGASYRELRGSVVAALRHQLSPCVNLRDIQDEDFRLRLMDDFHESSLLPENFQLPLYSNMVDDYLSSQRRNKGPQHLKIMIEWSNISRQNLFGGGIENILDHKSALDLKQQEIFPDCQTLNECLEDFTQEETLQWYCPDCRQHQERARKRTSFYWLPNILTIHLKRNKQLPSGQLVKLDPLVKFPIYGLDLTAFTHQSSPHVSRRRGPIIDTYCRNPVNGFWYCFDDQSVTRIEERKLVTNAAYMLFYERKISRSINTSCHNSTESGFVDHWFFKLSSSLSRQQQKNNVHGGLISDGRASSASGQAKENGRMYVALPPTIENKNSNSTINVGKLISLKSNPSDYESNESSPPRAPKFDRFDGDSARFHLQLNNNNLFFEEIGYKTSISTNDEKCPHEFPNRIRTNSTFETDLEL</sequence>
<keyword evidence="5" id="KW-1185">Reference proteome</keyword>
<dbReference type="PANTHER" id="PTHR21646">
    <property type="entry name" value="UBIQUITIN CARBOXYL-TERMINAL HYDROLASE"/>
    <property type="match status" value="1"/>
</dbReference>
<evidence type="ECO:0000313" key="6">
    <source>
        <dbReference type="WBParaSite" id="nRc.2.0.1.t28493-RA"/>
    </source>
</evidence>
<dbReference type="Proteomes" id="UP000887565">
    <property type="component" value="Unplaced"/>
</dbReference>
<feature type="domain" description="USP" evidence="4">
    <location>
        <begin position="1"/>
        <end position="443"/>
    </location>
</feature>
<evidence type="ECO:0000313" key="5">
    <source>
        <dbReference type="Proteomes" id="UP000887565"/>
    </source>
</evidence>
<dbReference type="SUPFAM" id="SSF54001">
    <property type="entry name" value="Cysteine proteinases"/>
    <property type="match status" value="1"/>
</dbReference>
<dbReference type="InterPro" id="IPR038765">
    <property type="entry name" value="Papain-like_cys_pep_sf"/>
</dbReference>
<dbReference type="EC" id="3.4.19.12" evidence="2"/>
<dbReference type="Gene3D" id="3.90.70.10">
    <property type="entry name" value="Cysteine proteinases"/>
    <property type="match status" value="1"/>
</dbReference>
<accession>A0A915JQW6</accession>
<reference evidence="6" key="1">
    <citation type="submission" date="2022-11" db="UniProtKB">
        <authorList>
            <consortium name="WormBaseParasite"/>
        </authorList>
    </citation>
    <scope>IDENTIFICATION</scope>
</reference>
<dbReference type="PROSITE" id="PS50235">
    <property type="entry name" value="USP_3"/>
    <property type="match status" value="1"/>
</dbReference>
<feature type="compositionally biased region" description="Polar residues" evidence="3">
    <location>
        <begin position="532"/>
        <end position="542"/>
    </location>
</feature>
<evidence type="ECO:0000259" key="4">
    <source>
        <dbReference type="PROSITE" id="PS50235"/>
    </source>
</evidence>
<dbReference type="InterPro" id="IPR028889">
    <property type="entry name" value="USP"/>
</dbReference>
<proteinExistence type="predicted"/>
<protein>
    <recommendedName>
        <fullName evidence="2">ubiquitinyl hydrolase 1</fullName>
        <ecNumber evidence="2">3.4.19.12</ecNumber>
    </recommendedName>
</protein>
<name>A0A915JQW6_ROMCU</name>
<dbReference type="AlphaFoldDB" id="A0A915JQW6"/>
<dbReference type="WBParaSite" id="nRc.2.0.1.t28493-RA">
    <property type="protein sequence ID" value="nRc.2.0.1.t28493-RA"/>
    <property type="gene ID" value="nRc.2.0.1.g28493"/>
</dbReference>
<dbReference type="InterPro" id="IPR001394">
    <property type="entry name" value="Peptidase_C19_UCH"/>
</dbReference>
<feature type="region of interest" description="Disordered" evidence="3">
    <location>
        <begin position="532"/>
        <end position="551"/>
    </location>
</feature>
<dbReference type="OMA" id="SINTSCH"/>
<dbReference type="GO" id="GO:0016579">
    <property type="term" value="P:protein deubiquitination"/>
    <property type="evidence" value="ECO:0007669"/>
    <property type="project" value="InterPro"/>
</dbReference>
<evidence type="ECO:0000256" key="2">
    <source>
        <dbReference type="ARBA" id="ARBA00012759"/>
    </source>
</evidence>
<evidence type="ECO:0000256" key="1">
    <source>
        <dbReference type="ARBA" id="ARBA00000707"/>
    </source>
</evidence>
<dbReference type="GO" id="GO:0004843">
    <property type="term" value="F:cysteine-type deubiquitinase activity"/>
    <property type="evidence" value="ECO:0007669"/>
    <property type="project" value="UniProtKB-EC"/>
</dbReference>
<dbReference type="InterPro" id="IPR050185">
    <property type="entry name" value="Ub_carboxyl-term_hydrolase"/>
</dbReference>
<evidence type="ECO:0000256" key="3">
    <source>
        <dbReference type="SAM" id="MobiDB-lite"/>
    </source>
</evidence>
<organism evidence="5 6">
    <name type="scientific">Romanomermis culicivorax</name>
    <name type="common">Nematode worm</name>
    <dbReference type="NCBI Taxonomy" id="13658"/>
    <lineage>
        <taxon>Eukaryota</taxon>
        <taxon>Metazoa</taxon>
        <taxon>Ecdysozoa</taxon>
        <taxon>Nematoda</taxon>
        <taxon>Enoplea</taxon>
        <taxon>Dorylaimia</taxon>
        <taxon>Mermithida</taxon>
        <taxon>Mermithoidea</taxon>
        <taxon>Mermithidae</taxon>
        <taxon>Romanomermis</taxon>
    </lineage>
</organism>
<dbReference type="Pfam" id="PF00443">
    <property type="entry name" value="UCH"/>
    <property type="match status" value="2"/>
</dbReference>